<dbReference type="PANTHER" id="PTHR45786">
    <property type="entry name" value="DNA BINDING PROTEIN-LIKE"/>
    <property type="match status" value="1"/>
</dbReference>
<dbReference type="RefSeq" id="XP_010472109.1">
    <property type="nucleotide sequence ID" value="XM_010473807.1"/>
</dbReference>
<dbReference type="GeneID" id="104751781"/>
<sequence length="175" mass="20062">MTSLRGKVDKTVHTGQLEIGLRLDGRNYNNPTVPEIAALIPGDFVKKMPERDIIYPLIHVFGEDDFRPGIEKGYRRKTKTKKVKCISMRQWFAFRIQEREVESNSLLLSRRLFQLYVVDAFTAIESNRLKNIQLNQSKLWCENYSSIIEAKESGENKMGEQGNPISIHSSFTGGP</sequence>
<proteinExistence type="predicted"/>
<protein>
    <submittedName>
        <fullName evidence="4">Uncharacterized protein LOC104751781</fullName>
    </submittedName>
</protein>
<evidence type="ECO:0000259" key="2">
    <source>
        <dbReference type="Pfam" id="PF14214"/>
    </source>
</evidence>
<gene>
    <name evidence="4" type="primary">LOC104751781</name>
</gene>
<feature type="domain" description="Helitron helicase-like" evidence="2">
    <location>
        <begin position="91"/>
        <end position="175"/>
    </location>
</feature>
<feature type="region of interest" description="Disordered" evidence="1">
    <location>
        <begin position="155"/>
        <end position="175"/>
    </location>
</feature>
<keyword evidence="3" id="KW-1185">Reference proteome</keyword>
<evidence type="ECO:0000313" key="4">
    <source>
        <dbReference type="RefSeq" id="XP_010472109.1"/>
    </source>
</evidence>
<dbReference type="PANTHER" id="PTHR45786:SF66">
    <property type="entry name" value="HOOK MOTIF PROTEIN, PUTATIVE-RELATED"/>
    <property type="match status" value="1"/>
</dbReference>
<feature type="compositionally biased region" description="Polar residues" evidence="1">
    <location>
        <begin position="163"/>
        <end position="175"/>
    </location>
</feature>
<dbReference type="Pfam" id="PF14214">
    <property type="entry name" value="Helitron_like_N"/>
    <property type="match status" value="1"/>
</dbReference>
<reference evidence="4" key="2">
    <citation type="submission" date="2025-08" db="UniProtKB">
        <authorList>
            <consortium name="RefSeq"/>
        </authorList>
    </citation>
    <scope>IDENTIFICATION</scope>
    <source>
        <tissue evidence="4">Leaf</tissue>
    </source>
</reference>
<evidence type="ECO:0000256" key="1">
    <source>
        <dbReference type="SAM" id="MobiDB-lite"/>
    </source>
</evidence>
<organism evidence="3 4">
    <name type="scientific">Camelina sativa</name>
    <name type="common">False flax</name>
    <name type="synonym">Myagrum sativum</name>
    <dbReference type="NCBI Taxonomy" id="90675"/>
    <lineage>
        <taxon>Eukaryota</taxon>
        <taxon>Viridiplantae</taxon>
        <taxon>Streptophyta</taxon>
        <taxon>Embryophyta</taxon>
        <taxon>Tracheophyta</taxon>
        <taxon>Spermatophyta</taxon>
        <taxon>Magnoliopsida</taxon>
        <taxon>eudicotyledons</taxon>
        <taxon>Gunneridae</taxon>
        <taxon>Pentapetalae</taxon>
        <taxon>rosids</taxon>
        <taxon>malvids</taxon>
        <taxon>Brassicales</taxon>
        <taxon>Brassicaceae</taxon>
        <taxon>Camelineae</taxon>
        <taxon>Camelina</taxon>
    </lineage>
</organism>
<dbReference type="InterPro" id="IPR025476">
    <property type="entry name" value="Helitron_helicase-like"/>
</dbReference>
<reference evidence="3" key="1">
    <citation type="journal article" date="2014" name="Nat. Commun.">
        <title>The emerging biofuel crop Camelina sativa retains a highly undifferentiated hexaploid genome structure.</title>
        <authorList>
            <person name="Kagale S."/>
            <person name="Koh C."/>
            <person name="Nixon J."/>
            <person name="Bollina V."/>
            <person name="Clarke W.E."/>
            <person name="Tuteja R."/>
            <person name="Spillane C."/>
            <person name="Robinson S.J."/>
            <person name="Links M.G."/>
            <person name="Clarke C."/>
            <person name="Higgins E.E."/>
            <person name="Huebert T."/>
            <person name="Sharpe A.G."/>
            <person name="Parkin I.A."/>
        </authorList>
    </citation>
    <scope>NUCLEOTIDE SEQUENCE [LARGE SCALE GENOMIC DNA]</scope>
    <source>
        <strain evidence="3">cv. DH55</strain>
    </source>
</reference>
<dbReference type="Proteomes" id="UP000694864">
    <property type="component" value="Chromosome 2"/>
</dbReference>
<name>A0ABM0WJU7_CAMSA</name>
<accession>A0ABM0WJU7</accession>
<evidence type="ECO:0000313" key="3">
    <source>
        <dbReference type="Proteomes" id="UP000694864"/>
    </source>
</evidence>